<accession>A0A8R1Z0T6</accession>
<dbReference type="EnsemblMetazoa" id="PPA41140.1">
    <property type="protein sequence ID" value="PPA41140.1"/>
    <property type="gene ID" value="WBGene00279509"/>
</dbReference>
<organism evidence="7 8">
    <name type="scientific">Pristionchus pacificus</name>
    <name type="common">Parasitic nematode worm</name>
    <dbReference type="NCBI Taxonomy" id="54126"/>
    <lineage>
        <taxon>Eukaryota</taxon>
        <taxon>Metazoa</taxon>
        <taxon>Ecdysozoa</taxon>
        <taxon>Nematoda</taxon>
        <taxon>Chromadorea</taxon>
        <taxon>Rhabditida</taxon>
        <taxon>Rhabditina</taxon>
        <taxon>Diplogasteromorpha</taxon>
        <taxon>Diplogasteroidea</taxon>
        <taxon>Neodiplogasteridae</taxon>
        <taxon>Pristionchus</taxon>
    </lineage>
</organism>
<name>A0A2A6CLX4_PRIPA</name>
<reference evidence="8" key="1">
    <citation type="journal article" date="2008" name="Nat. Genet.">
        <title>The Pristionchus pacificus genome provides a unique perspective on nematode lifestyle and parasitism.</title>
        <authorList>
            <person name="Dieterich C."/>
            <person name="Clifton S.W."/>
            <person name="Schuster L.N."/>
            <person name="Chinwalla A."/>
            <person name="Delehaunty K."/>
            <person name="Dinkelacker I."/>
            <person name="Fulton L."/>
            <person name="Fulton R."/>
            <person name="Godfrey J."/>
            <person name="Minx P."/>
            <person name="Mitreva M."/>
            <person name="Roeseler W."/>
            <person name="Tian H."/>
            <person name="Witte H."/>
            <person name="Yang S.P."/>
            <person name="Wilson R.K."/>
            <person name="Sommer R.J."/>
        </authorList>
    </citation>
    <scope>NUCLEOTIDE SEQUENCE [LARGE SCALE GENOMIC DNA]</scope>
    <source>
        <strain evidence="8">PS312</strain>
    </source>
</reference>
<evidence type="ECO:0000313" key="7">
    <source>
        <dbReference type="EnsemblMetazoa" id="PPA41140.1"/>
    </source>
</evidence>
<dbReference type="PANTHER" id="PTHR48043">
    <property type="entry name" value="EG:EG0003.4 PROTEIN-RELATED"/>
    <property type="match status" value="1"/>
</dbReference>
<dbReference type="AlphaFoldDB" id="A0A2A6CLX4"/>
<evidence type="ECO:0000256" key="4">
    <source>
        <dbReference type="ARBA" id="ARBA00022679"/>
    </source>
</evidence>
<dbReference type="InterPro" id="IPR050271">
    <property type="entry name" value="UDP-glycosyltransferase"/>
</dbReference>
<comment type="catalytic activity">
    <reaction evidence="6">
        <text>glucuronate acceptor + UDP-alpha-D-glucuronate = acceptor beta-D-glucuronoside + UDP + H(+)</text>
        <dbReference type="Rhea" id="RHEA:21032"/>
        <dbReference type="ChEBI" id="CHEBI:15378"/>
        <dbReference type="ChEBI" id="CHEBI:58052"/>
        <dbReference type="ChEBI" id="CHEBI:58223"/>
        <dbReference type="ChEBI" id="CHEBI:132367"/>
        <dbReference type="ChEBI" id="CHEBI:132368"/>
        <dbReference type="EC" id="2.4.1.17"/>
    </reaction>
</comment>
<protein>
    <recommendedName>
        <fullName evidence="2">glucuronosyltransferase</fullName>
        <ecNumber evidence="2">2.4.1.17</ecNumber>
    </recommendedName>
</protein>
<keyword evidence="4" id="KW-0808">Transferase</keyword>
<evidence type="ECO:0000313" key="8">
    <source>
        <dbReference type="Proteomes" id="UP000005239"/>
    </source>
</evidence>
<evidence type="ECO:0000256" key="3">
    <source>
        <dbReference type="ARBA" id="ARBA00022676"/>
    </source>
</evidence>
<evidence type="ECO:0000256" key="6">
    <source>
        <dbReference type="ARBA" id="ARBA00047475"/>
    </source>
</evidence>
<dbReference type="CDD" id="cd03784">
    <property type="entry name" value="GT1_Gtf-like"/>
    <property type="match status" value="1"/>
</dbReference>
<sequence length="517" mass="59040">MRPFFILLLGLPFTASLNILMYVNVIGKSHLQFAEKLIAQLNERGHQVDVILGMINQIVTLKGTYGARKLVSVHFPGERATHLLDPFTEPSDWERLKIEHHKFTDTALLLCDLILDSPEVAILLSSNQYDVALLNAYDFCPFSLAHYHKISPVVSYVPTASYYHQHYYAGLPELPLYENTLFDARHEDRSYFATRVYETLRTFKERWIHYTSYAPFNEKLRVRFGDNFPDVREIAMNTSLDFSNSHPLLEEPKPISLRLRYIGGIALPTPKPLTKELDTLLNVSAKGTVVFSFGTQIQPDKITEDLRAVFINTFKRFPEYTFLWKLDGKTQFNTSNVINMDWLPQTDLLYDSRVVAFISHMGLNSFTETSFAGVPVVAVPVFTDQVHNAKRAKALGTAVIVRKTEITEESLSRALEKVLFDDRYRKRAREVASMIVAMPDTPQRIFFEGIEYAAKFKNLPVHYRLVGAKHNFLVQIGWDVAAFLALSSLFISHLALKVVVFAVGNTIAIVRRKQKLD</sequence>
<dbReference type="GO" id="GO:0015020">
    <property type="term" value="F:glucuronosyltransferase activity"/>
    <property type="evidence" value="ECO:0007669"/>
    <property type="project" value="UniProtKB-EC"/>
</dbReference>
<dbReference type="Pfam" id="PF00201">
    <property type="entry name" value="UDPGT"/>
    <property type="match status" value="1"/>
</dbReference>
<dbReference type="PANTHER" id="PTHR48043:SF154">
    <property type="entry name" value="GLUCURONOSYLTRANSFERASE"/>
    <property type="match status" value="1"/>
</dbReference>
<gene>
    <name evidence="7" type="primary">WBGene00279509</name>
</gene>
<evidence type="ECO:0000256" key="2">
    <source>
        <dbReference type="ARBA" id="ARBA00012544"/>
    </source>
</evidence>
<dbReference type="OrthoDB" id="5835829at2759"/>
<evidence type="ECO:0000256" key="1">
    <source>
        <dbReference type="ARBA" id="ARBA00009995"/>
    </source>
</evidence>
<dbReference type="GO" id="GO:0008194">
    <property type="term" value="F:UDP-glycosyltransferase activity"/>
    <property type="evidence" value="ECO:0000318"/>
    <property type="project" value="GO_Central"/>
</dbReference>
<keyword evidence="8" id="KW-1185">Reference proteome</keyword>
<proteinExistence type="inferred from homology"/>
<keyword evidence="5" id="KW-0732">Signal</keyword>
<dbReference type="FunFam" id="3.40.50.2000:FF:000021">
    <property type="entry name" value="UDP-glucuronosyltransferase"/>
    <property type="match status" value="1"/>
</dbReference>
<reference evidence="7" key="2">
    <citation type="submission" date="2022-06" db="UniProtKB">
        <authorList>
            <consortium name="EnsemblMetazoa"/>
        </authorList>
    </citation>
    <scope>IDENTIFICATION</scope>
    <source>
        <strain evidence="7">PS312</strain>
    </source>
</reference>
<keyword evidence="3" id="KW-0328">Glycosyltransferase</keyword>
<dbReference type="EC" id="2.4.1.17" evidence="2"/>
<comment type="similarity">
    <text evidence="1">Belongs to the UDP-glycosyltransferase family.</text>
</comment>
<evidence type="ECO:0000256" key="5">
    <source>
        <dbReference type="ARBA" id="ARBA00022729"/>
    </source>
</evidence>
<dbReference type="SUPFAM" id="SSF53756">
    <property type="entry name" value="UDP-Glycosyltransferase/glycogen phosphorylase"/>
    <property type="match status" value="1"/>
</dbReference>
<dbReference type="Gene3D" id="3.40.50.2000">
    <property type="entry name" value="Glycogen Phosphorylase B"/>
    <property type="match status" value="1"/>
</dbReference>
<dbReference type="InterPro" id="IPR002213">
    <property type="entry name" value="UDP_glucos_trans"/>
</dbReference>
<dbReference type="Proteomes" id="UP000005239">
    <property type="component" value="Unassembled WGS sequence"/>
</dbReference>
<accession>A0A2A6CLX4</accession>